<feature type="transmembrane region" description="Helical" evidence="1">
    <location>
        <begin position="247"/>
        <end position="265"/>
    </location>
</feature>
<feature type="transmembrane region" description="Helical" evidence="1">
    <location>
        <begin position="202"/>
        <end position="226"/>
    </location>
</feature>
<comment type="caution">
    <text evidence="2">The sequence shown here is derived from an EMBL/GenBank/DDBJ whole genome shotgun (WGS) entry which is preliminary data.</text>
</comment>
<evidence type="ECO:0000313" key="2">
    <source>
        <dbReference type="EMBL" id="MFD2592412.1"/>
    </source>
</evidence>
<name>A0ABW5NA19_9FLAO</name>
<dbReference type="Pfam" id="PF03929">
    <property type="entry name" value="PepSY_TM"/>
    <property type="match status" value="1"/>
</dbReference>
<evidence type="ECO:0000313" key="3">
    <source>
        <dbReference type="Proteomes" id="UP001597459"/>
    </source>
</evidence>
<sequence>MKKLIINIHHWLGSFFCVLFLCWFLSGFVMMYQSFPKLSGKERISLQEKGITGTLLSPFHIFQKDSVQEITSLRLQQQLHRPVFHLKTTTGKTISRYADTGALLDISSKRALDIATAATQIIAVSEITSLTKLDQWIPRTHFLSHLPIYKITFEDPSKTHVYVSSLTGELLQKTTQKERFWTWLGAIPHWIYFRDLRVHNTLWYQLVTWLAFFGLIMTISGMYTGIIRYKKKPKKRFQRFKNKWYNLHYYFGLIFGVFVCTWTFSGMMSMTPLNWTPSTSLSKTEQQLWKKHPFVLTDFEDITWQLFGQSSKVNTAREIVFSKFQGDILTHFITASNTHTSFLNTTDFSYTKENFAAIIQLFSLKNKIEDISLLTEYDAYYYSRHNTRKLPVLRINTEQDITYYIDPDTASFLFKSSTKNKIERWLYHGLHSLDFSFLAWNRPLWDITLIFLLLGGTIISGTGVVLGWKFYKRKLKKRRKKRKK</sequence>
<gene>
    <name evidence="2" type="ORF">ACFSTE_16350</name>
</gene>
<reference evidence="3" key="1">
    <citation type="journal article" date="2019" name="Int. J. Syst. Evol. Microbiol.">
        <title>The Global Catalogue of Microorganisms (GCM) 10K type strain sequencing project: providing services to taxonomists for standard genome sequencing and annotation.</title>
        <authorList>
            <consortium name="The Broad Institute Genomics Platform"/>
            <consortium name="The Broad Institute Genome Sequencing Center for Infectious Disease"/>
            <person name="Wu L."/>
            <person name="Ma J."/>
        </authorList>
    </citation>
    <scope>NUCLEOTIDE SEQUENCE [LARGE SCALE GENOMIC DNA]</scope>
    <source>
        <strain evidence="3">KCTC 42423</strain>
    </source>
</reference>
<dbReference type="EMBL" id="JBHULX010000039">
    <property type="protein sequence ID" value="MFD2592412.1"/>
    <property type="molecule type" value="Genomic_DNA"/>
</dbReference>
<evidence type="ECO:0000256" key="1">
    <source>
        <dbReference type="SAM" id="Phobius"/>
    </source>
</evidence>
<accession>A0ABW5NA19</accession>
<proteinExistence type="predicted"/>
<keyword evidence="1" id="KW-0472">Membrane</keyword>
<keyword evidence="1" id="KW-0812">Transmembrane</keyword>
<keyword evidence="3" id="KW-1185">Reference proteome</keyword>
<keyword evidence="1" id="KW-1133">Transmembrane helix</keyword>
<dbReference type="PANTHER" id="PTHR34219">
    <property type="entry name" value="IRON-REGULATED INNER MEMBRANE PROTEIN-RELATED"/>
    <property type="match status" value="1"/>
</dbReference>
<dbReference type="InterPro" id="IPR005625">
    <property type="entry name" value="PepSY-ass_TM"/>
</dbReference>
<feature type="transmembrane region" description="Helical" evidence="1">
    <location>
        <begin position="447"/>
        <end position="471"/>
    </location>
</feature>
<dbReference type="Proteomes" id="UP001597459">
    <property type="component" value="Unassembled WGS sequence"/>
</dbReference>
<dbReference type="PANTHER" id="PTHR34219:SF6">
    <property type="entry name" value="BLR3280 PROTEIN"/>
    <property type="match status" value="1"/>
</dbReference>
<protein>
    <submittedName>
        <fullName evidence="2">PepSY domain-containing protein</fullName>
    </submittedName>
</protein>
<organism evidence="2 3">
    <name type="scientific">Aquimarina hainanensis</name>
    <dbReference type="NCBI Taxonomy" id="1578017"/>
    <lineage>
        <taxon>Bacteria</taxon>
        <taxon>Pseudomonadati</taxon>
        <taxon>Bacteroidota</taxon>
        <taxon>Flavobacteriia</taxon>
        <taxon>Flavobacteriales</taxon>
        <taxon>Flavobacteriaceae</taxon>
        <taxon>Aquimarina</taxon>
    </lineage>
</organism>
<dbReference type="RefSeq" id="WP_378254412.1">
    <property type="nucleotide sequence ID" value="NZ_JBHSJV010000001.1"/>
</dbReference>
<feature type="transmembrane region" description="Helical" evidence="1">
    <location>
        <begin position="12"/>
        <end position="32"/>
    </location>
</feature>